<evidence type="ECO:0000313" key="2">
    <source>
        <dbReference type="EMBL" id="KGR12842.1"/>
    </source>
</evidence>
<reference evidence="2 3" key="1">
    <citation type="submission" date="2013-12" db="EMBL/GenBank/DDBJ databases">
        <title>The Genome Sequence of Candida albicans P78048.</title>
        <authorList>
            <consortium name="The Broad Institute Genome Sequencing Platform"/>
            <consortium name="The Broad Institute Genome Sequencing Center for Infectious Disease"/>
            <person name="Cuomo C."/>
            <person name="Bennett R."/>
            <person name="Hirakawa M."/>
            <person name="Noverr M."/>
            <person name="Mitchell A."/>
            <person name="Young S.K."/>
            <person name="Zeng Q."/>
            <person name="Gargeya S."/>
            <person name="Fitzgerald M."/>
            <person name="Abouelleil A."/>
            <person name="Alvarado L."/>
            <person name="Berlin A.M."/>
            <person name="Chapman S.B."/>
            <person name="Dewar J."/>
            <person name="Goldberg J."/>
            <person name="Griggs A."/>
            <person name="Gujja S."/>
            <person name="Hansen M."/>
            <person name="Howarth C."/>
            <person name="Imamovic A."/>
            <person name="Larimer J."/>
            <person name="McCowan C."/>
            <person name="Murphy C."/>
            <person name="Pearson M."/>
            <person name="Priest M."/>
            <person name="Roberts A."/>
            <person name="Saif S."/>
            <person name="Shea T."/>
            <person name="Sykes S."/>
            <person name="Wortman J."/>
            <person name="Nusbaum C."/>
            <person name="Birren B."/>
        </authorList>
    </citation>
    <scope>NUCLEOTIDE SEQUENCE [LARGE SCALE GENOMIC DNA]</scope>
    <source>
        <strain evidence="2 3">P78048</strain>
    </source>
</reference>
<dbReference type="Proteomes" id="UP000030161">
    <property type="component" value="Unassembled WGS sequence"/>
</dbReference>
<accession>A0AB34PTP1</accession>
<keyword evidence="1" id="KW-0472">Membrane</keyword>
<name>A0AB34PTP1_CANAX</name>
<comment type="caution">
    <text evidence="2">The sequence shown here is derived from an EMBL/GenBank/DDBJ whole genome shotgun (WGS) entry which is preliminary data.</text>
</comment>
<evidence type="ECO:0000313" key="3">
    <source>
        <dbReference type="Proteomes" id="UP000030161"/>
    </source>
</evidence>
<proteinExistence type="predicted"/>
<organism evidence="2 3">
    <name type="scientific">Candida albicans P78048</name>
    <dbReference type="NCBI Taxonomy" id="1094989"/>
    <lineage>
        <taxon>Eukaryota</taxon>
        <taxon>Fungi</taxon>
        <taxon>Dikarya</taxon>
        <taxon>Ascomycota</taxon>
        <taxon>Saccharomycotina</taxon>
        <taxon>Pichiomycetes</taxon>
        <taxon>Debaryomycetaceae</taxon>
        <taxon>Candida/Lodderomyces clade</taxon>
        <taxon>Candida</taxon>
    </lineage>
</organism>
<dbReference type="EMBL" id="AJIX01000015">
    <property type="protein sequence ID" value="KGR12842.1"/>
    <property type="molecule type" value="Genomic_DNA"/>
</dbReference>
<keyword evidence="1" id="KW-1133">Transmembrane helix</keyword>
<keyword evidence="1" id="KW-0812">Transmembrane</keyword>
<dbReference type="AlphaFoldDB" id="A0AB34PTP1"/>
<sequence>MIRVLYVFFIFKYSKHKHETRKVIPNNFKMSSTLTFASLYTIIRLIERSYQLDTKQKKKRKKQRTLTTLIIITFNTMELNTYLSFRITLFNKQKKNKNNTW</sequence>
<feature type="transmembrane region" description="Helical" evidence="1">
    <location>
        <begin position="66"/>
        <end position="85"/>
    </location>
</feature>
<protein>
    <submittedName>
        <fullName evidence="2">Uncharacterized protein</fullName>
    </submittedName>
</protein>
<evidence type="ECO:0000256" key="1">
    <source>
        <dbReference type="SAM" id="Phobius"/>
    </source>
</evidence>
<gene>
    <name evidence="2" type="ORF">MG3_02930</name>
</gene>